<comment type="caution">
    <text evidence="2">The sequence shown here is derived from an EMBL/GenBank/DDBJ whole genome shotgun (WGS) entry which is preliminary data.</text>
</comment>
<name>A0A554VIV7_9FLAO</name>
<reference evidence="2 3" key="1">
    <citation type="submission" date="2019-07" db="EMBL/GenBank/DDBJ databases">
        <title>The draft genome sequence of Aquimarina algiphila M91.</title>
        <authorList>
            <person name="Meng X."/>
        </authorList>
    </citation>
    <scope>NUCLEOTIDE SEQUENCE [LARGE SCALE GENOMIC DNA]</scope>
    <source>
        <strain evidence="2 3">M91</strain>
    </source>
</reference>
<protein>
    <submittedName>
        <fullName evidence="2">Uncharacterized protein</fullName>
    </submittedName>
</protein>
<accession>A0A554VIV7</accession>
<keyword evidence="3" id="KW-1185">Reference proteome</keyword>
<dbReference type="EMBL" id="VLNR01000030">
    <property type="protein sequence ID" value="TSE07765.1"/>
    <property type="molecule type" value="Genomic_DNA"/>
</dbReference>
<feature type="transmembrane region" description="Helical" evidence="1">
    <location>
        <begin position="32"/>
        <end position="53"/>
    </location>
</feature>
<evidence type="ECO:0000313" key="2">
    <source>
        <dbReference type="EMBL" id="TSE07765.1"/>
    </source>
</evidence>
<organism evidence="2 3">
    <name type="scientific">Aquimarina algiphila</name>
    <dbReference type="NCBI Taxonomy" id="2047982"/>
    <lineage>
        <taxon>Bacteria</taxon>
        <taxon>Pseudomonadati</taxon>
        <taxon>Bacteroidota</taxon>
        <taxon>Flavobacteriia</taxon>
        <taxon>Flavobacteriales</taxon>
        <taxon>Flavobacteriaceae</taxon>
        <taxon>Aquimarina</taxon>
    </lineage>
</organism>
<sequence length="152" mass="17200">MKLTMTRFHFSTSKVVSKHLSAKDNISNYTTIILIGAMTLLLGIYSFVAYSFLTTSSSLLIEDYSFLPTTITSQNKQTNQFFSHHKVTINDNVLINNEAIDSLPISTFLKNHLEQTPKDHPLQRSRSMLCISETIIETGFSESFQKNNKTVS</sequence>
<evidence type="ECO:0000256" key="1">
    <source>
        <dbReference type="SAM" id="Phobius"/>
    </source>
</evidence>
<keyword evidence="1" id="KW-0472">Membrane</keyword>
<keyword evidence="1" id="KW-1133">Transmembrane helix</keyword>
<dbReference type="RefSeq" id="WP_167571859.1">
    <property type="nucleotide sequence ID" value="NZ_CANMIK010000035.1"/>
</dbReference>
<evidence type="ECO:0000313" key="3">
    <source>
        <dbReference type="Proteomes" id="UP000318833"/>
    </source>
</evidence>
<gene>
    <name evidence="2" type="ORF">FOF46_15155</name>
</gene>
<keyword evidence="1" id="KW-0812">Transmembrane</keyword>
<dbReference type="Proteomes" id="UP000318833">
    <property type="component" value="Unassembled WGS sequence"/>
</dbReference>
<proteinExistence type="predicted"/>
<dbReference type="AlphaFoldDB" id="A0A554VIV7"/>